<sequence>MVKVAIVGAGIVGVSTALWLQRDGHEVTLIDRAGPAEGTSYGNGGVLASAGIVPITGPGLMRKAPKMLFDPKQPLFMKWGYVPRLLPWLARYMTHATAAEARRIASAVAGVVGDSYAEHLSLAKGTPAGKWLVPSDYVFIYDDRAAFEADAFGWGLRRENGYSWEELEGPAFRAYDPAFADHLGFAVRLPDHGRIADPGRYVKDLAAEVEAAGGRILKADVEDFVIEGGRVTGLRAGGDTIPCDAAVVATGVWSGPLTKALGLKVPLESERGYHMEFWNPSITPRSPVMVAGGKFVITPMEGRIRAAGIVEFGGLDAGPSAAPFELLQKNVAAALPGLTQEKVTRWMGHRPAPADSIPVIGEVPGAKGVFTGFGHHHIGLTGGPKTGRVLAQMIQGRQPNIDLSPYSPARYASSGTASR</sequence>
<evidence type="ECO:0000256" key="1">
    <source>
        <dbReference type="ARBA" id="ARBA00023002"/>
    </source>
</evidence>
<name>A0ABV7GP19_9RHOB</name>
<accession>A0ABV7GP19</accession>
<dbReference type="InterPro" id="IPR036188">
    <property type="entry name" value="FAD/NAD-bd_sf"/>
</dbReference>
<comment type="caution">
    <text evidence="3">The sequence shown here is derived from an EMBL/GenBank/DDBJ whole genome shotgun (WGS) entry which is preliminary data.</text>
</comment>
<organism evidence="3 4">
    <name type="scientific">Psychromarinibacter halotolerans</name>
    <dbReference type="NCBI Taxonomy" id="1775175"/>
    <lineage>
        <taxon>Bacteria</taxon>
        <taxon>Pseudomonadati</taxon>
        <taxon>Pseudomonadota</taxon>
        <taxon>Alphaproteobacteria</taxon>
        <taxon>Rhodobacterales</taxon>
        <taxon>Paracoccaceae</taxon>
        <taxon>Psychromarinibacter</taxon>
    </lineage>
</organism>
<proteinExistence type="predicted"/>
<dbReference type="Gene3D" id="3.50.50.60">
    <property type="entry name" value="FAD/NAD(P)-binding domain"/>
    <property type="match status" value="2"/>
</dbReference>
<dbReference type="Pfam" id="PF01266">
    <property type="entry name" value="DAO"/>
    <property type="match status" value="1"/>
</dbReference>
<dbReference type="EC" id="1.-.-.-" evidence="3"/>
<dbReference type="RefSeq" id="WP_275634123.1">
    <property type="nucleotide sequence ID" value="NZ_JARGYD010000007.1"/>
</dbReference>
<keyword evidence="4" id="KW-1185">Reference proteome</keyword>
<dbReference type="PANTHER" id="PTHR13847:SF289">
    <property type="entry name" value="GLYCINE OXIDASE"/>
    <property type="match status" value="1"/>
</dbReference>
<dbReference type="InterPro" id="IPR006076">
    <property type="entry name" value="FAD-dep_OxRdtase"/>
</dbReference>
<dbReference type="SUPFAM" id="SSF51905">
    <property type="entry name" value="FAD/NAD(P)-binding domain"/>
    <property type="match status" value="1"/>
</dbReference>
<dbReference type="EMBL" id="JBHRTB010000010">
    <property type="protein sequence ID" value="MFC3142216.1"/>
    <property type="molecule type" value="Genomic_DNA"/>
</dbReference>
<reference evidence="4" key="1">
    <citation type="journal article" date="2019" name="Int. J. Syst. Evol. Microbiol.">
        <title>The Global Catalogue of Microorganisms (GCM) 10K type strain sequencing project: providing services to taxonomists for standard genome sequencing and annotation.</title>
        <authorList>
            <consortium name="The Broad Institute Genomics Platform"/>
            <consortium name="The Broad Institute Genome Sequencing Center for Infectious Disease"/>
            <person name="Wu L."/>
            <person name="Ma J."/>
        </authorList>
    </citation>
    <scope>NUCLEOTIDE SEQUENCE [LARGE SCALE GENOMIC DNA]</scope>
    <source>
        <strain evidence="4">KCTC 52366</strain>
    </source>
</reference>
<dbReference type="GO" id="GO:0016491">
    <property type="term" value="F:oxidoreductase activity"/>
    <property type="evidence" value="ECO:0007669"/>
    <property type="project" value="UniProtKB-KW"/>
</dbReference>
<protein>
    <submittedName>
        <fullName evidence="3">NAD(P)/FAD-dependent oxidoreductase</fullName>
        <ecNumber evidence="3">1.-.-.-</ecNumber>
    </submittedName>
</protein>
<dbReference type="Proteomes" id="UP001595632">
    <property type="component" value="Unassembled WGS sequence"/>
</dbReference>
<evidence type="ECO:0000259" key="2">
    <source>
        <dbReference type="Pfam" id="PF01266"/>
    </source>
</evidence>
<gene>
    <name evidence="3" type="ORF">ACFOGP_05820</name>
</gene>
<dbReference type="Gene3D" id="3.30.9.10">
    <property type="entry name" value="D-Amino Acid Oxidase, subunit A, domain 2"/>
    <property type="match status" value="1"/>
</dbReference>
<evidence type="ECO:0000313" key="4">
    <source>
        <dbReference type="Proteomes" id="UP001595632"/>
    </source>
</evidence>
<feature type="domain" description="FAD dependent oxidoreductase" evidence="2">
    <location>
        <begin position="3"/>
        <end position="393"/>
    </location>
</feature>
<keyword evidence="1 3" id="KW-0560">Oxidoreductase</keyword>
<dbReference type="SUPFAM" id="SSF54373">
    <property type="entry name" value="FAD-linked reductases, C-terminal domain"/>
    <property type="match status" value="1"/>
</dbReference>
<evidence type="ECO:0000313" key="3">
    <source>
        <dbReference type="EMBL" id="MFC3142216.1"/>
    </source>
</evidence>
<dbReference type="PANTHER" id="PTHR13847">
    <property type="entry name" value="SARCOSINE DEHYDROGENASE-RELATED"/>
    <property type="match status" value="1"/>
</dbReference>